<comment type="cofactor">
    <cofactor evidence="1 9">
        <name>heme</name>
        <dbReference type="ChEBI" id="CHEBI:30413"/>
    </cofactor>
</comment>
<dbReference type="GO" id="GO:0004497">
    <property type="term" value="F:monooxygenase activity"/>
    <property type="evidence" value="ECO:0007669"/>
    <property type="project" value="UniProtKB-KW"/>
</dbReference>
<dbReference type="InterPro" id="IPR017972">
    <property type="entry name" value="Cyt_P450_CS"/>
</dbReference>
<evidence type="ECO:0000256" key="6">
    <source>
        <dbReference type="ARBA" id="ARBA00023002"/>
    </source>
</evidence>
<dbReference type="PROSITE" id="PS00086">
    <property type="entry name" value="CYTOCHROME_P450"/>
    <property type="match status" value="1"/>
</dbReference>
<dbReference type="GO" id="GO:0020037">
    <property type="term" value="F:heme binding"/>
    <property type="evidence" value="ECO:0007669"/>
    <property type="project" value="InterPro"/>
</dbReference>
<protein>
    <submittedName>
        <fullName evidence="11">Cytochrome P450 3A6</fullName>
    </submittedName>
</protein>
<dbReference type="GO" id="GO:0005506">
    <property type="term" value="F:iron ion binding"/>
    <property type="evidence" value="ECO:0007669"/>
    <property type="project" value="InterPro"/>
</dbReference>
<comment type="similarity">
    <text evidence="3 10">Belongs to the cytochrome P450 family.</text>
</comment>
<sequence>MSETHFPIDFTRAQLLLSTAADLIETHPIGSSVGLVVASLGGYTLRHFIMSSHYPNIDGPANNNAVFGHLFDVHAAQGTTFHDELQDKYGSVAKVYGMMGRESLFVSDPRFIHEVLVKGVDITFRHPQFFYDFNTITFGRGLLATTGSIHKAQRKMLNPVFTSKHMKSLVPIFDTIAQNMKRSIIKDIGNVPEKEIDVLKWCGATALELIGQAGLGHTFGVLEGIESEYSRVIKDLLPALSNVLPLQAFFPLAYNLGPAALRRKLAQWAPLASVRRLKQIVDVQDEQAQLILEDKKNKLKSGRANLEDESHDILSVLLKANMEAEGEDRLPEDQLLGQMNTLIFTGHETTSGALTRILELLAMNPIIQDRLRAELLEAPAQLTYDDLHNLPYLDALCRETLRLYPPVSMMEREAITECTVPLRYPIKGKNGEEIREIQVKKGTIIYVSIREANRSKETWGQDADVFRPERWLEKLPESISEAKTSGVYSSMMTFSAGPRACIGFKFSLLELKTVLSTLVKSFKFELGNIRTVWLMGATMVPYVEGTQDLLEDGKHPMMPLKVSVL</sequence>
<dbReference type="Gene3D" id="1.10.630.10">
    <property type="entry name" value="Cytochrome P450"/>
    <property type="match status" value="1"/>
</dbReference>
<evidence type="ECO:0000256" key="4">
    <source>
        <dbReference type="ARBA" id="ARBA00022617"/>
    </source>
</evidence>
<dbReference type="STRING" id="1108050.A0A0B7FL07"/>
<keyword evidence="8 10" id="KW-0503">Monooxygenase</keyword>
<dbReference type="InterPro" id="IPR036396">
    <property type="entry name" value="Cyt_P450_sf"/>
</dbReference>
<reference evidence="11 12" key="1">
    <citation type="submission" date="2014-11" db="EMBL/GenBank/DDBJ databases">
        <authorList>
            <person name="Wibberg Daniel"/>
        </authorList>
    </citation>
    <scope>NUCLEOTIDE SEQUENCE [LARGE SCALE GENOMIC DNA]</scope>
    <source>
        <strain evidence="11">Rhizoctonia solani AG1-IB 7/3/14</strain>
    </source>
</reference>
<gene>
    <name evidence="11" type="ORF">RSOLAG1IB_03121</name>
</gene>
<evidence type="ECO:0000256" key="2">
    <source>
        <dbReference type="ARBA" id="ARBA00005179"/>
    </source>
</evidence>
<name>A0A0B7FL07_THACB</name>
<keyword evidence="12" id="KW-1185">Reference proteome</keyword>
<dbReference type="OrthoDB" id="1470350at2759"/>
<evidence type="ECO:0000313" key="11">
    <source>
        <dbReference type="EMBL" id="CEL58375.1"/>
    </source>
</evidence>
<dbReference type="PRINTS" id="PR00385">
    <property type="entry name" value="P450"/>
</dbReference>
<evidence type="ECO:0000256" key="7">
    <source>
        <dbReference type="ARBA" id="ARBA00023004"/>
    </source>
</evidence>
<dbReference type="GO" id="GO:0016705">
    <property type="term" value="F:oxidoreductase activity, acting on paired donors, with incorporation or reduction of molecular oxygen"/>
    <property type="evidence" value="ECO:0007669"/>
    <property type="project" value="InterPro"/>
</dbReference>
<dbReference type="PANTHER" id="PTHR24305">
    <property type="entry name" value="CYTOCHROME P450"/>
    <property type="match status" value="1"/>
</dbReference>
<evidence type="ECO:0000256" key="5">
    <source>
        <dbReference type="ARBA" id="ARBA00022723"/>
    </source>
</evidence>
<keyword evidence="6 10" id="KW-0560">Oxidoreductase</keyword>
<evidence type="ECO:0000256" key="9">
    <source>
        <dbReference type="PIRSR" id="PIRSR602403-1"/>
    </source>
</evidence>
<dbReference type="InterPro" id="IPR002403">
    <property type="entry name" value="Cyt_P450_E_grp-IV"/>
</dbReference>
<evidence type="ECO:0000256" key="8">
    <source>
        <dbReference type="ARBA" id="ARBA00023033"/>
    </source>
</evidence>
<dbReference type="SUPFAM" id="SSF48264">
    <property type="entry name" value="Cytochrome P450"/>
    <property type="match status" value="1"/>
</dbReference>
<dbReference type="PRINTS" id="PR00465">
    <property type="entry name" value="EP450IV"/>
</dbReference>
<keyword evidence="5 9" id="KW-0479">Metal-binding</keyword>
<accession>A0A0B7FL07</accession>
<organism evidence="11 12">
    <name type="scientific">Thanatephorus cucumeris (strain AG1-IB / isolate 7/3/14)</name>
    <name type="common">Lettuce bottom rot fungus</name>
    <name type="synonym">Rhizoctonia solani</name>
    <dbReference type="NCBI Taxonomy" id="1108050"/>
    <lineage>
        <taxon>Eukaryota</taxon>
        <taxon>Fungi</taxon>
        <taxon>Dikarya</taxon>
        <taxon>Basidiomycota</taxon>
        <taxon>Agaricomycotina</taxon>
        <taxon>Agaricomycetes</taxon>
        <taxon>Cantharellales</taxon>
        <taxon>Ceratobasidiaceae</taxon>
        <taxon>Rhizoctonia</taxon>
        <taxon>Rhizoctonia solani AG-1</taxon>
    </lineage>
</organism>
<proteinExistence type="inferred from homology"/>
<evidence type="ECO:0000256" key="10">
    <source>
        <dbReference type="RuleBase" id="RU000461"/>
    </source>
</evidence>
<evidence type="ECO:0000313" key="12">
    <source>
        <dbReference type="Proteomes" id="UP000059188"/>
    </source>
</evidence>
<dbReference type="Pfam" id="PF00067">
    <property type="entry name" value="p450"/>
    <property type="match status" value="1"/>
</dbReference>
<comment type="pathway">
    <text evidence="2">Secondary metabolite biosynthesis.</text>
</comment>
<keyword evidence="4 9" id="KW-0349">Heme</keyword>
<dbReference type="PANTHER" id="PTHR24305:SF166">
    <property type="entry name" value="CYTOCHROME P450 12A4, MITOCHONDRIAL-RELATED"/>
    <property type="match status" value="1"/>
</dbReference>
<dbReference type="InterPro" id="IPR050121">
    <property type="entry name" value="Cytochrome_P450_monoxygenase"/>
</dbReference>
<dbReference type="AlphaFoldDB" id="A0A0B7FL07"/>
<feature type="binding site" description="axial binding residue" evidence="9">
    <location>
        <position position="501"/>
    </location>
    <ligand>
        <name>heme</name>
        <dbReference type="ChEBI" id="CHEBI:30413"/>
    </ligand>
    <ligandPart>
        <name>Fe</name>
        <dbReference type="ChEBI" id="CHEBI:18248"/>
    </ligandPart>
</feature>
<dbReference type="Proteomes" id="UP000059188">
    <property type="component" value="Unassembled WGS sequence"/>
</dbReference>
<dbReference type="InterPro" id="IPR001128">
    <property type="entry name" value="Cyt_P450"/>
</dbReference>
<evidence type="ECO:0000256" key="1">
    <source>
        <dbReference type="ARBA" id="ARBA00001971"/>
    </source>
</evidence>
<evidence type="ECO:0000256" key="3">
    <source>
        <dbReference type="ARBA" id="ARBA00010617"/>
    </source>
</evidence>
<keyword evidence="7 9" id="KW-0408">Iron</keyword>
<dbReference type="CDD" id="cd11069">
    <property type="entry name" value="CYP_FUM15-like"/>
    <property type="match status" value="1"/>
</dbReference>
<dbReference type="EMBL" id="LN679102">
    <property type="protein sequence ID" value="CEL58375.1"/>
    <property type="molecule type" value="Genomic_DNA"/>
</dbReference>